<dbReference type="Proteomes" id="UP000232673">
    <property type="component" value="Unassembled WGS sequence"/>
</dbReference>
<dbReference type="PANTHER" id="PTHR31212">
    <property type="entry name" value="ALPHA-KETOGLUTARATE-DEPENDENT DIOXYGENASE ALKB HOMOLOG 3"/>
    <property type="match status" value="1"/>
</dbReference>
<reference evidence="10 11" key="1">
    <citation type="submission" date="2015-10" db="EMBL/GenBank/DDBJ databases">
        <title>Draft genome sequence of Salegentibacter salinarum KCTC 12975.</title>
        <authorList>
            <person name="Lin W."/>
            <person name="Zheng Q."/>
        </authorList>
    </citation>
    <scope>NUCLEOTIDE SEQUENCE [LARGE SCALE GENOMIC DNA]</scope>
    <source>
        <strain evidence="10 11">KCTC 12975</strain>
    </source>
</reference>
<sequence>MKSEIFSLPDAELHYFPDFLNTEKADFLVGKLLKEIPWQQQNIKLFGREIPQPRLTAFFAEKGISYTYSGLQLEPEIFSAEILELKQKTEELSGFEFNTCLANLYRDGNDSMGWHADNEKVLGKNPVIASISLGGVRSFQFKHKTNKNLKEKIELQHGSLIMMKGCMQHFWKHQLPKTKKKVSPRINLTFRKIQ</sequence>
<protein>
    <submittedName>
        <fullName evidence="10">2OG-Fe(II) oxygenase</fullName>
    </submittedName>
</protein>
<keyword evidence="3" id="KW-0227">DNA damage</keyword>
<dbReference type="Gene3D" id="2.60.120.590">
    <property type="entry name" value="Alpha-ketoglutarate-dependent dioxygenase AlkB-like"/>
    <property type="match status" value="1"/>
</dbReference>
<evidence type="ECO:0000256" key="1">
    <source>
        <dbReference type="ARBA" id="ARBA00001954"/>
    </source>
</evidence>
<dbReference type="GO" id="GO:0016787">
    <property type="term" value="F:hydrolase activity"/>
    <property type="evidence" value="ECO:0007669"/>
    <property type="project" value="UniProtKB-ARBA"/>
</dbReference>
<evidence type="ECO:0000256" key="3">
    <source>
        <dbReference type="ARBA" id="ARBA00022763"/>
    </source>
</evidence>
<comment type="cofactor">
    <cofactor evidence="1">
        <name>Fe(2+)</name>
        <dbReference type="ChEBI" id="CHEBI:29033"/>
    </cofactor>
</comment>
<evidence type="ECO:0000313" key="11">
    <source>
        <dbReference type="Proteomes" id="UP000232673"/>
    </source>
</evidence>
<evidence type="ECO:0000256" key="7">
    <source>
        <dbReference type="ARBA" id="ARBA00023004"/>
    </source>
</evidence>
<keyword evidence="2" id="KW-0479">Metal-binding</keyword>
<dbReference type="SUPFAM" id="SSF51197">
    <property type="entry name" value="Clavaminate synthase-like"/>
    <property type="match status" value="1"/>
</dbReference>
<gene>
    <name evidence="10" type="ORF">APR41_16225</name>
</gene>
<feature type="domain" description="Fe2OG dioxygenase" evidence="9">
    <location>
        <begin position="96"/>
        <end position="194"/>
    </location>
</feature>
<dbReference type="PANTHER" id="PTHR31212:SF4">
    <property type="entry name" value="ALPHA-KETOGLUTARATE-DEPENDENT DIOXYGENASE ALKB HOMOLOG 3"/>
    <property type="match status" value="1"/>
</dbReference>
<dbReference type="GO" id="GO:0046872">
    <property type="term" value="F:metal ion binding"/>
    <property type="evidence" value="ECO:0007669"/>
    <property type="project" value="UniProtKB-KW"/>
</dbReference>
<name>A0A2N0TX31_9FLAO</name>
<dbReference type="InterPro" id="IPR027450">
    <property type="entry name" value="AlkB-like"/>
</dbReference>
<dbReference type="STRING" id="447422.SAMN05660903_03316"/>
<keyword evidence="5" id="KW-0223">Dioxygenase</keyword>
<evidence type="ECO:0000256" key="8">
    <source>
        <dbReference type="ARBA" id="ARBA00023204"/>
    </source>
</evidence>
<dbReference type="FunFam" id="2.60.120.590:FF:000004">
    <property type="entry name" value="DNA oxidative demethylase ALKBH2"/>
    <property type="match status" value="1"/>
</dbReference>
<dbReference type="InterPro" id="IPR032854">
    <property type="entry name" value="ALKBH3"/>
</dbReference>
<dbReference type="EMBL" id="LKTS01000015">
    <property type="protein sequence ID" value="PKD19315.1"/>
    <property type="molecule type" value="Genomic_DNA"/>
</dbReference>
<dbReference type="RefSeq" id="WP_079714307.1">
    <property type="nucleotide sequence ID" value="NZ_FUZC01000018.1"/>
</dbReference>
<keyword evidence="8" id="KW-0234">DNA repair</keyword>
<evidence type="ECO:0000313" key="10">
    <source>
        <dbReference type="EMBL" id="PKD19315.1"/>
    </source>
</evidence>
<evidence type="ECO:0000256" key="2">
    <source>
        <dbReference type="ARBA" id="ARBA00022723"/>
    </source>
</evidence>
<dbReference type="AlphaFoldDB" id="A0A2N0TX31"/>
<keyword evidence="4" id="KW-0460">Magnesium</keyword>
<keyword evidence="6" id="KW-0560">Oxidoreductase</keyword>
<evidence type="ECO:0000259" key="9">
    <source>
        <dbReference type="PROSITE" id="PS51471"/>
    </source>
</evidence>
<keyword evidence="11" id="KW-1185">Reference proteome</keyword>
<dbReference type="GO" id="GO:0016705">
    <property type="term" value="F:oxidoreductase activity, acting on paired donors, with incorporation or reduction of molecular oxygen"/>
    <property type="evidence" value="ECO:0007669"/>
    <property type="project" value="UniProtKB-ARBA"/>
</dbReference>
<organism evidence="10 11">
    <name type="scientific">Salegentibacter salinarum</name>
    <dbReference type="NCBI Taxonomy" id="447422"/>
    <lineage>
        <taxon>Bacteria</taxon>
        <taxon>Pseudomonadati</taxon>
        <taxon>Bacteroidota</taxon>
        <taxon>Flavobacteriia</taxon>
        <taxon>Flavobacteriales</taxon>
        <taxon>Flavobacteriaceae</taxon>
        <taxon>Salegentibacter</taxon>
    </lineage>
</organism>
<evidence type="ECO:0000256" key="4">
    <source>
        <dbReference type="ARBA" id="ARBA00022842"/>
    </source>
</evidence>
<proteinExistence type="predicted"/>
<dbReference type="OrthoDB" id="190276at2"/>
<evidence type="ECO:0000256" key="6">
    <source>
        <dbReference type="ARBA" id="ARBA00023002"/>
    </source>
</evidence>
<dbReference type="PROSITE" id="PS51471">
    <property type="entry name" value="FE2OG_OXY"/>
    <property type="match status" value="1"/>
</dbReference>
<keyword evidence="7" id="KW-0408">Iron</keyword>
<dbReference type="GO" id="GO:0006307">
    <property type="term" value="P:DNA alkylation repair"/>
    <property type="evidence" value="ECO:0007669"/>
    <property type="project" value="InterPro"/>
</dbReference>
<dbReference type="InterPro" id="IPR037151">
    <property type="entry name" value="AlkB-like_sf"/>
</dbReference>
<dbReference type="InterPro" id="IPR005123">
    <property type="entry name" value="Oxoglu/Fe-dep_dioxygenase_dom"/>
</dbReference>
<evidence type="ECO:0000256" key="5">
    <source>
        <dbReference type="ARBA" id="ARBA00022964"/>
    </source>
</evidence>
<comment type="caution">
    <text evidence="10">The sequence shown here is derived from an EMBL/GenBank/DDBJ whole genome shotgun (WGS) entry which is preliminary data.</text>
</comment>
<dbReference type="GO" id="GO:0051213">
    <property type="term" value="F:dioxygenase activity"/>
    <property type="evidence" value="ECO:0007669"/>
    <property type="project" value="UniProtKB-KW"/>
</dbReference>
<dbReference type="GO" id="GO:0032451">
    <property type="term" value="F:demethylase activity"/>
    <property type="evidence" value="ECO:0007669"/>
    <property type="project" value="UniProtKB-ARBA"/>
</dbReference>
<dbReference type="Pfam" id="PF13532">
    <property type="entry name" value="2OG-FeII_Oxy_2"/>
    <property type="match status" value="1"/>
</dbReference>
<accession>A0A2N0TX31</accession>
<dbReference type="GO" id="GO:0140097">
    <property type="term" value="F:catalytic activity, acting on DNA"/>
    <property type="evidence" value="ECO:0007669"/>
    <property type="project" value="UniProtKB-ARBA"/>
</dbReference>